<dbReference type="AlphaFoldDB" id="A0A336LMQ2"/>
<dbReference type="InterPro" id="IPR007588">
    <property type="entry name" value="Znf_FLYWCH"/>
</dbReference>
<feature type="domain" description="FLYWCH-type" evidence="4">
    <location>
        <begin position="23"/>
        <end position="83"/>
    </location>
</feature>
<protein>
    <submittedName>
        <fullName evidence="5">CSON002391 protein</fullName>
    </submittedName>
</protein>
<proteinExistence type="predicted"/>
<dbReference type="EMBL" id="UFQT01000013">
    <property type="protein sequence ID" value="SSX17637.1"/>
    <property type="molecule type" value="Genomic_DNA"/>
</dbReference>
<gene>
    <name evidence="5" type="primary">CSON002391</name>
</gene>
<keyword evidence="3" id="KW-0862">Zinc</keyword>
<feature type="domain" description="FLYWCH-type" evidence="4">
    <location>
        <begin position="139"/>
        <end position="204"/>
    </location>
</feature>
<organism evidence="5">
    <name type="scientific">Culicoides sonorensis</name>
    <name type="common">Biting midge</name>
    <dbReference type="NCBI Taxonomy" id="179676"/>
    <lineage>
        <taxon>Eukaryota</taxon>
        <taxon>Metazoa</taxon>
        <taxon>Ecdysozoa</taxon>
        <taxon>Arthropoda</taxon>
        <taxon>Hexapoda</taxon>
        <taxon>Insecta</taxon>
        <taxon>Pterygota</taxon>
        <taxon>Neoptera</taxon>
        <taxon>Endopterygota</taxon>
        <taxon>Diptera</taxon>
        <taxon>Nematocera</taxon>
        <taxon>Chironomoidea</taxon>
        <taxon>Ceratopogonidae</taxon>
        <taxon>Ceratopogoninae</taxon>
        <taxon>Culicoides</taxon>
        <taxon>Monoculicoides</taxon>
    </lineage>
</organism>
<dbReference type="Gene3D" id="2.20.25.240">
    <property type="match status" value="2"/>
</dbReference>
<keyword evidence="2" id="KW-0863">Zinc-finger</keyword>
<evidence type="ECO:0000256" key="3">
    <source>
        <dbReference type="ARBA" id="ARBA00022833"/>
    </source>
</evidence>
<evidence type="ECO:0000256" key="2">
    <source>
        <dbReference type="ARBA" id="ARBA00022771"/>
    </source>
</evidence>
<evidence type="ECO:0000313" key="5">
    <source>
        <dbReference type="EMBL" id="SSX17637.1"/>
    </source>
</evidence>
<evidence type="ECO:0000256" key="1">
    <source>
        <dbReference type="ARBA" id="ARBA00022723"/>
    </source>
</evidence>
<reference evidence="5" key="1">
    <citation type="submission" date="2018-07" db="EMBL/GenBank/DDBJ databases">
        <authorList>
            <person name="Quirk P.G."/>
            <person name="Krulwich T.A."/>
        </authorList>
    </citation>
    <scope>NUCLEOTIDE SEQUENCE</scope>
</reference>
<sequence length="251" mass="29272">MSHSVTLTTSKQLVTPQIDRVFFIRSQKKNPQLVFKGFIYNKKVTQVNKNTLWRCIDAIKLKCKASVTTKNGSLLRARETHCHRSHSEKLYKKTMYDVEEELDEFIEIKTEDQKLCNFVDVVDTGRYNSTAVKYEHQPFVVSRKGGAHLVHNNFIYRSNMKRMGRNCDILYWECIHNRNTKCRGRVKTMGNKVIPTNVTVGHNHEEEHERISKAMKSGHFVYKLISSLKGSRDHTQESGVKNEYELSFKVE</sequence>
<evidence type="ECO:0000259" key="4">
    <source>
        <dbReference type="Pfam" id="PF04500"/>
    </source>
</evidence>
<dbReference type="VEuPathDB" id="VectorBase:CSON002391"/>
<accession>A0A336LMQ2</accession>
<dbReference type="Pfam" id="PF04500">
    <property type="entry name" value="FLYWCH"/>
    <property type="match status" value="2"/>
</dbReference>
<dbReference type="GO" id="GO:0008270">
    <property type="term" value="F:zinc ion binding"/>
    <property type="evidence" value="ECO:0007669"/>
    <property type="project" value="UniProtKB-KW"/>
</dbReference>
<keyword evidence="1" id="KW-0479">Metal-binding</keyword>
<name>A0A336LMQ2_CULSO</name>